<accession>A0ABP8UYX8</accession>
<keyword evidence="2" id="KW-1185">Reference proteome</keyword>
<proteinExistence type="predicted"/>
<name>A0ABP8UYX8_9GAMM</name>
<dbReference type="EMBL" id="BAABFL010000097">
    <property type="protein sequence ID" value="GAA4648736.1"/>
    <property type="molecule type" value="Genomic_DNA"/>
</dbReference>
<gene>
    <name evidence="1" type="ORF">GCM10023116_10090</name>
</gene>
<evidence type="ECO:0000313" key="1">
    <source>
        <dbReference type="EMBL" id="GAA4648736.1"/>
    </source>
</evidence>
<organism evidence="1 2">
    <name type="scientific">Kistimonas scapharcae</name>
    <dbReference type="NCBI Taxonomy" id="1036133"/>
    <lineage>
        <taxon>Bacteria</taxon>
        <taxon>Pseudomonadati</taxon>
        <taxon>Pseudomonadota</taxon>
        <taxon>Gammaproteobacteria</taxon>
        <taxon>Oceanospirillales</taxon>
        <taxon>Endozoicomonadaceae</taxon>
        <taxon>Kistimonas</taxon>
    </lineage>
</organism>
<protein>
    <submittedName>
        <fullName evidence="1">Uncharacterized protein</fullName>
    </submittedName>
</protein>
<dbReference type="Proteomes" id="UP001500604">
    <property type="component" value="Unassembled WGS sequence"/>
</dbReference>
<reference evidence="2" key="1">
    <citation type="journal article" date="2019" name="Int. J. Syst. Evol. Microbiol.">
        <title>The Global Catalogue of Microorganisms (GCM) 10K type strain sequencing project: providing services to taxonomists for standard genome sequencing and annotation.</title>
        <authorList>
            <consortium name="The Broad Institute Genomics Platform"/>
            <consortium name="The Broad Institute Genome Sequencing Center for Infectious Disease"/>
            <person name="Wu L."/>
            <person name="Ma J."/>
        </authorList>
    </citation>
    <scope>NUCLEOTIDE SEQUENCE [LARGE SCALE GENOMIC DNA]</scope>
    <source>
        <strain evidence="2">JCM 17805</strain>
    </source>
</reference>
<comment type="caution">
    <text evidence="1">The sequence shown here is derived from an EMBL/GenBank/DDBJ whole genome shotgun (WGS) entry which is preliminary data.</text>
</comment>
<evidence type="ECO:0000313" key="2">
    <source>
        <dbReference type="Proteomes" id="UP001500604"/>
    </source>
</evidence>
<sequence length="61" mass="6778">MSAKGRVSSLFRLVNLSPTIQEAILTGEGLGLLALDDFMAPFSDNWVEQERQFLPHISDQS</sequence>